<dbReference type="Proteomes" id="UP000663845">
    <property type="component" value="Unassembled WGS sequence"/>
</dbReference>
<dbReference type="AlphaFoldDB" id="A0A815YBA0"/>
<dbReference type="EMBL" id="CAJNOG010008183">
    <property type="protein sequence ID" value="CAF1567948.1"/>
    <property type="molecule type" value="Genomic_DNA"/>
</dbReference>
<comment type="caution">
    <text evidence="1">The sequence shown here is derived from an EMBL/GenBank/DDBJ whole genome shotgun (WGS) entry which is preliminary data.</text>
</comment>
<proteinExistence type="predicted"/>
<evidence type="ECO:0000313" key="2">
    <source>
        <dbReference type="Proteomes" id="UP000663845"/>
    </source>
</evidence>
<evidence type="ECO:0000313" key="1">
    <source>
        <dbReference type="EMBL" id="CAF1567948.1"/>
    </source>
</evidence>
<sequence>IQSPQTSPPGQYLRITSATPQIVQSIQAPPQALSGKN</sequence>
<reference evidence="1" key="1">
    <citation type="submission" date="2021-02" db="EMBL/GenBank/DDBJ databases">
        <authorList>
            <person name="Nowell W R."/>
        </authorList>
    </citation>
    <scope>NUCLEOTIDE SEQUENCE</scope>
</reference>
<name>A0A815YBA0_9BILA</name>
<accession>A0A815YBA0</accession>
<organism evidence="1 2">
    <name type="scientific">Adineta steineri</name>
    <dbReference type="NCBI Taxonomy" id="433720"/>
    <lineage>
        <taxon>Eukaryota</taxon>
        <taxon>Metazoa</taxon>
        <taxon>Spiralia</taxon>
        <taxon>Gnathifera</taxon>
        <taxon>Rotifera</taxon>
        <taxon>Eurotatoria</taxon>
        <taxon>Bdelloidea</taxon>
        <taxon>Adinetida</taxon>
        <taxon>Adinetidae</taxon>
        <taxon>Adineta</taxon>
    </lineage>
</organism>
<gene>
    <name evidence="1" type="ORF">JYZ213_LOCUS47219</name>
</gene>
<protein>
    <submittedName>
        <fullName evidence="1">Uncharacterized protein</fullName>
    </submittedName>
</protein>
<feature type="non-terminal residue" evidence="1">
    <location>
        <position position="37"/>
    </location>
</feature>